<keyword evidence="6 7" id="KW-0326">Glycosidase</keyword>
<dbReference type="PROSITE" id="PS00775">
    <property type="entry name" value="GLYCOSYL_HYDROL_F3"/>
    <property type="match status" value="1"/>
</dbReference>
<feature type="domain" description="Fibronectin type III-like" evidence="8">
    <location>
        <begin position="638"/>
        <end position="707"/>
    </location>
</feature>
<evidence type="ECO:0000256" key="4">
    <source>
        <dbReference type="ARBA" id="ARBA00022729"/>
    </source>
</evidence>
<dbReference type="Gene3D" id="3.20.20.300">
    <property type="entry name" value="Glycoside hydrolase, family 3, N-terminal domain"/>
    <property type="match status" value="1"/>
</dbReference>
<dbReference type="InterPro" id="IPR026891">
    <property type="entry name" value="Fn3-like"/>
</dbReference>
<reference evidence="9 10" key="1">
    <citation type="journal article" date="2019" name="Int. J. Syst. Evol. Microbiol.">
        <title>The Global Catalogue of Microorganisms (GCM) 10K type strain sequencing project: providing services to taxonomists for standard genome sequencing and annotation.</title>
        <authorList>
            <consortium name="The Broad Institute Genomics Platform"/>
            <consortium name="The Broad Institute Genome Sequencing Center for Infectious Disease"/>
            <person name="Wu L."/>
            <person name="Ma J."/>
        </authorList>
    </citation>
    <scope>NUCLEOTIDE SEQUENCE [LARGE SCALE GENOMIC DNA]</scope>
    <source>
        <strain evidence="9 10">JCM 12662</strain>
    </source>
</reference>
<keyword evidence="10" id="KW-1185">Reference proteome</keyword>
<evidence type="ECO:0000256" key="3">
    <source>
        <dbReference type="ARBA" id="ARBA00012744"/>
    </source>
</evidence>
<name>A0ABN0XIK0_9LACT</name>
<dbReference type="Pfam" id="PF01915">
    <property type="entry name" value="Glyco_hydro_3_C"/>
    <property type="match status" value="1"/>
</dbReference>
<gene>
    <name evidence="9" type="ORF">GCM10008932_16550</name>
</gene>
<comment type="catalytic activity">
    <reaction evidence="1">
        <text>Hydrolysis of terminal, non-reducing beta-D-glucosyl residues with release of beta-D-glucose.</text>
        <dbReference type="EC" id="3.2.1.21"/>
    </reaction>
</comment>
<comment type="caution">
    <text evidence="9">The sequence shown here is derived from an EMBL/GenBank/DDBJ whole genome shotgun (WGS) entry which is preliminary data.</text>
</comment>
<dbReference type="InterPro" id="IPR036962">
    <property type="entry name" value="Glyco_hydro_3_N_sf"/>
</dbReference>
<accession>A0ABN0XIK0</accession>
<dbReference type="Pfam" id="PF00933">
    <property type="entry name" value="Glyco_hydro_3"/>
    <property type="match status" value="1"/>
</dbReference>
<dbReference type="PRINTS" id="PR00133">
    <property type="entry name" value="GLHYDRLASE3"/>
</dbReference>
<dbReference type="Gene3D" id="3.40.50.1700">
    <property type="entry name" value="Glycoside hydrolase family 3 C-terminal domain"/>
    <property type="match status" value="1"/>
</dbReference>
<evidence type="ECO:0000256" key="5">
    <source>
        <dbReference type="ARBA" id="ARBA00022801"/>
    </source>
</evidence>
<dbReference type="Pfam" id="PF14310">
    <property type="entry name" value="Fn3-like"/>
    <property type="match status" value="1"/>
</dbReference>
<dbReference type="InterPro" id="IPR051915">
    <property type="entry name" value="Cellulose_Degrad_GH3"/>
</dbReference>
<dbReference type="RefSeq" id="WP_343755588.1">
    <property type="nucleotide sequence ID" value="NZ_BAAACW010000108.1"/>
</dbReference>
<evidence type="ECO:0000256" key="7">
    <source>
        <dbReference type="RuleBase" id="RU361161"/>
    </source>
</evidence>
<dbReference type="PANTHER" id="PTHR30620">
    <property type="entry name" value="PERIPLASMIC BETA-GLUCOSIDASE-RELATED"/>
    <property type="match status" value="1"/>
</dbReference>
<dbReference type="InterPro" id="IPR036881">
    <property type="entry name" value="Glyco_hydro_3_C_sf"/>
</dbReference>
<evidence type="ECO:0000259" key="8">
    <source>
        <dbReference type="SMART" id="SM01217"/>
    </source>
</evidence>
<evidence type="ECO:0000313" key="9">
    <source>
        <dbReference type="EMBL" id="GAA0365021.1"/>
    </source>
</evidence>
<keyword evidence="5 7" id="KW-0378">Hydrolase</keyword>
<dbReference type="InterPro" id="IPR001764">
    <property type="entry name" value="Glyco_hydro_3_N"/>
</dbReference>
<comment type="similarity">
    <text evidence="2 7">Belongs to the glycosyl hydrolase 3 family.</text>
</comment>
<protein>
    <recommendedName>
        <fullName evidence="3">beta-glucosidase</fullName>
        <ecNumber evidence="3">3.2.1.21</ecNumber>
    </recommendedName>
</protein>
<dbReference type="GO" id="GO:0016787">
    <property type="term" value="F:hydrolase activity"/>
    <property type="evidence" value="ECO:0007669"/>
    <property type="project" value="UniProtKB-KW"/>
</dbReference>
<dbReference type="InterPro" id="IPR017853">
    <property type="entry name" value="GH"/>
</dbReference>
<dbReference type="SUPFAM" id="SSF51445">
    <property type="entry name" value="(Trans)glycosidases"/>
    <property type="match status" value="1"/>
</dbReference>
<dbReference type="EMBL" id="BAAACW010000108">
    <property type="protein sequence ID" value="GAA0365021.1"/>
    <property type="molecule type" value="Genomic_DNA"/>
</dbReference>
<keyword evidence="4" id="KW-0732">Signal</keyword>
<evidence type="ECO:0000256" key="6">
    <source>
        <dbReference type="ARBA" id="ARBA00023295"/>
    </source>
</evidence>
<proteinExistence type="inferred from homology"/>
<dbReference type="Gene3D" id="2.60.40.10">
    <property type="entry name" value="Immunoglobulins"/>
    <property type="match status" value="1"/>
</dbReference>
<dbReference type="InterPro" id="IPR019800">
    <property type="entry name" value="Glyco_hydro_3_AS"/>
</dbReference>
<evidence type="ECO:0000256" key="2">
    <source>
        <dbReference type="ARBA" id="ARBA00005336"/>
    </source>
</evidence>
<dbReference type="InterPro" id="IPR002772">
    <property type="entry name" value="Glyco_hydro_3_C"/>
</dbReference>
<dbReference type="SUPFAM" id="SSF52279">
    <property type="entry name" value="Beta-D-glucan exohydrolase, C-terminal domain"/>
    <property type="match status" value="1"/>
</dbReference>
<evidence type="ECO:0000256" key="1">
    <source>
        <dbReference type="ARBA" id="ARBA00000448"/>
    </source>
</evidence>
<dbReference type="InterPro" id="IPR013783">
    <property type="entry name" value="Ig-like_fold"/>
</dbReference>
<sequence length="719" mass="79637">MNTEELHHLIKEMTLEEKIGQMTQLAGYLYEESSSDVTGPLSGVNAPEFLDSTNGSIVGSYGAATIREIQSNYLEKSRLKIPLLFTADVIHGYRTIFPLPFAIGNSWNVDLAEKSAEVAAKESAVSGIHLTFSPMVDLTRDPRWGRVVESTGEDPYLNAEFSRAFVKGYQGDELGTDPMRIAACVKHFVAYGLSQGGREYNTVDVSERELLENHVSGFEAAIEAGVEMVMTSFNPVNGIPSTGNKKLIKGLLREKLGFDGVVISDWNSLGELITHGVAEDEIEAAQKALDATVDIEMMTFCYAAGFQQLLDENKISMDSIDASVMRILKLKNKLGLFEDPYRGLSEEKEKEVVFSDEHRQIAREVAEESIVLLKNEQNVLPLSTDKKVALIGPFGTDSNVLGTWYWRGEESEAVQLLDSLEERLDKDSLVYAKGSDITEGNKDWLEEAKAVAESADIVILALGEHAKMSGEAASRSNIQLPEAQLELVKKVKEAGKPMVAVLFNGRPLDLTGVVDEVDAIVETWFLGTESGHAISNVLYGDVNPSGKLTMSFPYNVGQIPVHYNHFKTGRPVEDGSEFKWLSRYLDVPNEPRYSFGYGLSYTTFEYGDMKLSSDTFSKEEGLTVEVTVRNTGQVAGKEIVQFYVQDLVGEVIRPVKELKGFEKIDLAPGESKDVRFTLTEDMVRYVHSNLEKKSDPGRFKVFIGSSSDEVQEKEVRLVN</sequence>
<dbReference type="Proteomes" id="UP001501166">
    <property type="component" value="Unassembled WGS sequence"/>
</dbReference>
<evidence type="ECO:0000313" key="10">
    <source>
        <dbReference type="Proteomes" id="UP001501166"/>
    </source>
</evidence>
<dbReference type="EC" id="3.2.1.21" evidence="3"/>
<organism evidence="9 10">
    <name type="scientific">Alkalibacterium iburiense</name>
    <dbReference type="NCBI Taxonomy" id="290589"/>
    <lineage>
        <taxon>Bacteria</taxon>
        <taxon>Bacillati</taxon>
        <taxon>Bacillota</taxon>
        <taxon>Bacilli</taxon>
        <taxon>Lactobacillales</taxon>
        <taxon>Carnobacteriaceae</taxon>
        <taxon>Alkalibacterium</taxon>
    </lineage>
</organism>
<dbReference type="SMART" id="SM01217">
    <property type="entry name" value="Fn3_like"/>
    <property type="match status" value="1"/>
</dbReference>
<dbReference type="PANTHER" id="PTHR30620:SF16">
    <property type="entry name" value="LYSOSOMAL BETA GLUCOSIDASE"/>
    <property type="match status" value="1"/>
</dbReference>